<name>A0ABR0KS61_9PEZI</name>
<keyword evidence="3" id="KW-1185">Reference proteome</keyword>
<gene>
    <name evidence="2" type="primary">FMP27_1</name>
    <name evidence="2" type="ORF">LTR16_003938</name>
</gene>
<feature type="region of interest" description="Disordered" evidence="1">
    <location>
        <begin position="155"/>
        <end position="236"/>
    </location>
</feature>
<evidence type="ECO:0000313" key="3">
    <source>
        <dbReference type="Proteomes" id="UP001357485"/>
    </source>
</evidence>
<dbReference type="PANTHER" id="PTHR15678:SF6">
    <property type="entry name" value="BRIDGE-LIKE LIPID TRANSFER PROTEIN FAMILY MEMBER 2"/>
    <property type="match status" value="1"/>
</dbReference>
<dbReference type="InterPro" id="IPR045167">
    <property type="entry name" value="Hobbit"/>
</dbReference>
<reference evidence="2 3" key="1">
    <citation type="submission" date="2023-08" db="EMBL/GenBank/DDBJ databases">
        <title>Black Yeasts Isolated from many extreme environments.</title>
        <authorList>
            <person name="Coleine C."/>
            <person name="Stajich J.E."/>
            <person name="Selbmann L."/>
        </authorList>
    </citation>
    <scope>NUCLEOTIDE SEQUENCE [LARGE SCALE GENOMIC DNA]</scope>
    <source>
        <strain evidence="2 3">CCFEE 536</strain>
    </source>
</reference>
<feature type="region of interest" description="Disordered" evidence="1">
    <location>
        <begin position="82"/>
        <end position="127"/>
    </location>
</feature>
<dbReference type="PANTHER" id="PTHR15678">
    <property type="entry name" value="ANTIGEN MLAA-22-RELATED"/>
    <property type="match status" value="1"/>
</dbReference>
<dbReference type="EMBL" id="JAVRRA010025086">
    <property type="protein sequence ID" value="KAK5122881.1"/>
    <property type="molecule type" value="Genomic_DNA"/>
</dbReference>
<comment type="caution">
    <text evidence="2">The sequence shown here is derived from an EMBL/GenBank/DDBJ whole genome shotgun (WGS) entry which is preliminary data.</text>
</comment>
<feature type="compositionally biased region" description="Polar residues" evidence="1">
    <location>
        <begin position="89"/>
        <end position="122"/>
    </location>
</feature>
<proteinExistence type="predicted"/>
<sequence>MMNRASNYMTLAYVKIPSMVLCLSYKGKGQRNIEDVHDLVFRMPTIEYRNKTWSNLDLALQLKKDLIKILLSHTGAILGNKLTHHRTSKQQQSRLREVANSSTILTSSTDVSHAASETSSMIDKSPLEDQSMFPRESLNSEQPSVLSRTQSYASMTPNGMLKAGASEGPSLDDSVTSLDKDTNRHRGSSLGRHFTSLGQRMRQNDSNADDSEDSQVNGTKRKSTFKDKILRSLPHS</sequence>
<accession>A0ABR0KS61</accession>
<evidence type="ECO:0000256" key="1">
    <source>
        <dbReference type="SAM" id="MobiDB-lite"/>
    </source>
</evidence>
<dbReference type="Proteomes" id="UP001357485">
    <property type="component" value="Unassembled WGS sequence"/>
</dbReference>
<protein>
    <submittedName>
        <fullName evidence="2">Protein SABRE</fullName>
    </submittedName>
</protein>
<evidence type="ECO:0000313" key="2">
    <source>
        <dbReference type="EMBL" id="KAK5122881.1"/>
    </source>
</evidence>
<dbReference type="Pfam" id="PF10344">
    <property type="entry name" value="Hobbit"/>
    <property type="match status" value="1"/>
</dbReference>
<organism evidence="2 3">
    <name type="scientific">Cryomyces antarcticus</name>
    <dbReference type="NCBI Taxonomy" id="329879"/>
    <lineage>
        <taxon>Eukaryota</taxon>
        <taxon>Fungi</taxon>
        <taxon>Dikarya</taxon>
        <taxon>Ascomycota</taxon>
        <taxon>Pezizomycotina</taxon>
        <taxon>Dothideomycetes</taxon>
        <taxon>Dothideomycetes incertae sedis</taxon>
        <taxon>Cryomyces</taxon>
    </lineage>
</organism>